<name>A1S3B7_SHEAM</name>
<evidence type="ECO:0000313" key="1">
    <source>
        <dbReference type="EMBL" id="ABL98873.1"/>
    </source>
</evidence>
<accession>A1S3B7</accession>
<evidence type="ECO:0000313" key="2">
    <source>
        <dbReference type="Proteomes" id="UP000009175"/>
    </source>
</evidence>
<gene>
    <name evidence="1" type="ordered locus">Sama_0665</name>
</gene>
<reference evidence="1 2" key="1">
    <citation type="submission" date="2006-12" db="EMBL/GenBank/DDBJ databases">
        <title>Complete sequence of Shewanella amazonensis SB2B.</title>
        <authorList>
            <consortium name="US DOE Joint Genome Institute"/>
            <person name="Copeland A."/>
            <person name="Lucas S."/>
            <person name="Lapidus A."/>
            <person name="Barry K."/>
            <person name="Detter J.C."/>
            <person name="Glavina del Rio T."/>
            <person name="Hammon N."/>
            <person name="Israni S."/>
            <person name="Dalin E."/>
            <person name="Tice H."/>
            <person name="Pitluck S."/>
            <person name="Munk A.C."/>
            <person name="Brettin T."/>
            <person name="Bruce D."/>
            <person name="Han C."/>
            <person name="Tapia R."/>
            <person name="Gilna P."/>
            <person name="Schmutz J."/>
            <person name="Larimer F."/>
            <person name="Land M."/>
            <person name="Hauser L."/>
            <person name="Kyrpides N."/>
            <person name="Mikhailova N."/>
            <person name="Fredrickson J."/>
            <person name="Richardson P."/>
        </authorList>
    </citation>
    <scope>NUCLEOTIDE SEQUENCE [LARGE SCALE GENOMIC DNA]</scope>
    <source>
        <strain evidence="2">ATCC BAA-1098 / SB2B</strain>
    </source>
</reference>
<dbReference type="AlphaFoldDB" id="A1S3B7"/>
<dbReference type="OrthoDB" id="8527522at2"/>
<dbReference type="eggNOG" id="ENOG50333TE">
    <property type="taxonomic scope" value="Bacteria"/>
</dbReference>
<keyword evidence="2" id="KW-1185">Reference proteome</keyword>
<dbReference type="HOGENOM" id="CLU_137395_0_0_6"/>
<sequence length="167" mass="19334">MDVFLLLLALALSVGWFVYSKYQSDHWHQRNRECRHKKRAVVPHELEIPKDYGVYESLEEVEHQARINGARPQGLHPFHCVSVVAGLNDCNARQAIDGHRFLSGEAPAIPLKGCNAETCHCHYQHFEDRRVPHSDRRARYGLTEELYGHFGEKNKRQLPKGRRITDV</sequence>
<dbReference type="EMBL" id="CP000507">
    <property type="protein sequence ID" value="ABL98873.1"/>
    <property type="molecule type" value="Genomic_DNA"/>
</dbReference>
<dbReference type="KEGG" id="saz:Sama_0665"/>
<organism evidence="1 2">
    <name type="scientific">Shewanella amazonensis (strain ATCC BAA-1098 / SB2B)</name>
    <dbReference type="NCBI Taxonomy" id="326297"/>
    <lineage>
        <taxon>Bacteria</taxon>
        <taxon>Pseudomonadati</taxon>
        <taxon>Pseudomonadota</taxon>
        <taxon>Gammaproteobacteria</taxon>
        <taxon>Alteromonadales</taxon>
        <taxon>Shewanellaceae</taxon>
        <taxon>Shewanella</taxon>
    </lineage>
</organism>
<dbReference type="RefSeq" id="WP_011758783.1">
    <property type="nucleotide sequence ID" value="NC_008700.1"/>
</dbReference>
<dbReference type="STRING" id="326297.Sama_0665"/>
<dbReference type="Proteomes" id="UP000009175">
    <property type="component" value="Chromosome"/>
</dbReference>
<protein>
    <submittedName>
        <fullName evidence="1">Uncharacterized protein</fullName>
    </submittedName>
</protein>
<proteinExistence type="predicted"/>